<dbReference type="InterPro" id="IPR013113">
    <property type="entry name" value="SIP_FAD-bd"/>
</dbReference>
<dbReference type="InterPro" id="IPR017938">
    <property type="entry name" value="Riboflavin_synthase-like_b-brl"/>
</dbReference>
<dbReference type="PANTHER" id="PTHR30157">
    <property type="entry name" value="FERRIC REDUCTASE, NADPH-DEPENDENT"/>
    <property type="match status" value="1"/>
</dbReference>
<dbReference type="PANTHER" id="PTHR30157:SF0">
    <property type="entry name" value="NADPH-DEPENDENT FERRIC-CHELATE REDUCTASE"/>
    <property type="match status" value="1"/>
</dbReference>
<comment type="caution">
    <text evidence="2">The sequence shown here is derived from an EMBL/GenBank/DDBJ whole genome shotgun (WGS) entry which is preliminary data.</text>
</comment>
<evidence type="ECO:0000313" key="2">
    <source>
        <dbReference type="EMBL" id="OYO08852.1"/>
    </source>
</evidence>
<name>A0A255G036_9ACTN</name>
<proteinExistence type="predicted"/>
<keyword evidence="3" id="KW-1185">Reference proteome</keyword>
<protein>
    <submittedName>
        <fullName evidence="2">NADPH-dependent ferric siderophore reductase</fullName>
    </submittedName>
</protein>
<dbReference type="GO" id="GO:0016491">
    <property type="term" value="F:oxidoreductase activity"/>
    <property type="evidence" value="ECO:0007669"/>
    <property type="project" value="InterPro"/>
</dbReference>
<dbReference type="InterPro" id="IPR039261">
    <property type="entry name" value="FNR_nucleotide-bd"/>
</dbReference>
<dbReference type="InterPro" id="IPR007037">
    <property type="entry name" value="SIP_rossman_dom"/>
</dbReference>
<dbReference type="AlphaFoldDB" id="A0A255G036"/>
<feature type="domain" description="FAD-binding FR-type" evidence="1">
    <location>
        <begin position="1"/>
        <end position="71"/>
    </location>
</feature>
<dbReference type="Pfam" id="PF08021">
    <property type="entry name" value="FAD_binding_9"/>
    <property type="match status" value="1"/>
</dbReference>
<evidence type="ECO:0000313" key="3">
    <source>
        <dbReference type="Proteomes" id="UP000215896"/>
    </source>
</evidence>
<dbReference type="SUPFAM" id="SSF63380">
    <property type="entry name" value="Riboflavin synthase domain-like"/>
    <property type="match status" value="1"/>
</dbReference>
<organism evidence="2 3">
    <name type="scientific">Enemella evansiae</name>
    <dbReference type="NCBI Taxonomy" id="2016499"/>
    <lineage>
        <taxon>Bacteria</taxon>
        <taxon>Bacillati</taxon>
        <taxon>Actinomycetota</taxon>
        <taxon>Actinomycetes</taxon>
        <taxon>Propionibacteriales</taxon>
        <taxon>Propionibacteriaceae</taxon>
        <taxon>Enemella</taxon>
    </lineage>
</organism>
<dbReference type="InterPro" id="IPR017927">
    <property type="entry name" value="FAD-bd_FR_type"/>
</dbReference>
<dbReference type="Proteomes" id="UP000215896">
    <property type="component" value="Unassembled WGS sequence"/>
</dbReference>
<dbReference type="CDD" id="cd06193">
    <property type="entry name" value="siderophore_interacting"/>
    <property type="match status" value="1"/>
</dbReference>
<dbReference type="Gene3D" id="3.40.50.80">
    <property type="entry name" value="Nucleotide-binding domain of ferredoxin-NADP reductase (FNR) module"/>
    <property type="match status" value="1"/>
</dbReference>
<dbReference type="Pfam" id="PF04954">
    <property type="entry name" value="SIP"/>
    <property type="match status" value="1"/>
</dbReference>
<sequence>MTDAYVKLIFPTDDGEVMRTYSVRWNDPQRQCLAVDFVVHGDSGIAAPWAAAARIGDTISLRGPGSGYAPRADADWHLLAGDESALPAIAAAIEAMPAGAPVKAVVEVAGPEDEITIATDAILDLVWVHRGGTADEVGDDRAGDNAPLIAAVCEVEWLPGTPQVFIHGEAQAVMKNLRGYIRKEREVPAEWCSISGYWRRGATEDGFRVWKSELRRAEEGAVA</sequence>
<reference evidence="2 3" key="1">
    <citation type="submission" date="2017-07" db="EMBL/GenBank/DDBJ databases">
        <title>Draft whole genome sequences of clinical Proprionibacteriaceae strains.</title>
        <authorList>
            <person name="Bernier A.-M."/>
            <person name="Bernard K."/>
            <person name="Domingo M.-C."/>
        </authorList>
    </citation>
    <scope>NUCLEOTIDE SEQUENCE [LARGE SCALE GENOMIC DNA]</scope>
    <source>
        <strain evidence="2 3">NML 030167</strain>
    </source>
</reference>
<accession>A0A255G036</accession>
<dbReference type="PROSITE" id="PS51384">
    <property type="entry name" value="FAD_FR"/>
    <property type="match status" value="1"/>
</dbReference>
<dbReference type="EMBL" id="NMVO01000018">
    <property type="protein sequence ID" value="OYO08852.1"/>
    <property type="molecule type" value="Genomic_DNA"/>
</dbReference>
<dbReference type="InterPro" id="IPR039374">
    <property type="entry name" value="SIP_fam"/>
</dbReference>
<evidence type="ECO:0000259" key="1">
    <source>
        <dbReference type="PROSITE" id="PS51384"/>
    </source>
</evidence>
<gene>
    <name evidence="2" type="ORF">CGZ94_18980</name>
</gene>
<dbReference type="Gene3D" id="2.40.30.10">
    <property type="entry name" value="Translation factors"/>
    <property type="match status" value="1"/>
</dbReference>